<evidence type="ECO:0000256" key="2">
    <source>
        <dbReference type="ARBA" id="ARBA00022603"/>
    </source>
</evidence>
<keyword evidence="3" id="KW-0808">Transferase</keyword>
<organism evidence="6 7">
    <name type="scientific">Pelagicoccus mobilis</name>
    <dbReference type="NCBI Taxonomy" id="415221"/>
    <lineage>
        <taxon>Bacteria</taxon>
        <taxon>Pseudomonadati</taxon>
        <taxon>Verrucomicrobiota</taxon>
        <taxon>Opitutia</taxon>
        <taxon>Puniceicoccales</taxon>
        <taxon>Pelagicoccaceae</taxon>
        <taxon>Pelagicoccus</taxon>
    </lineage>
</organism>
<dbReference type="SUPFAM" id="SSF53335">
    <property type="entry name" value="S-adenosyl-L-methionine-dependent methyltransferases"/>
    <property type="match status" value="1"/>
</dbReference>
<name>A0A934S0K2_9BACT</name>
<dbReference type="GO" id="GO:0000234">
    <property type="term" value="F:phosphoethanolamine N-methyltransferase activity"/>
    <property type="evidence" value="ECO:0007669"/>
    <property type="project" value="UniProtKB-EC"/>
</dbReference>
<reference evidence="6" key="1">
    <citation type="submission" date="2021-01" db="EMBL/GenBank/DDBJ databases">
        <title>Modified the classification status of verrucomicrobia.</title>
        <authorList>
            <person name="Feng X."/>
        </authorList>
    </citation>
    <scope>NUCLEOTIDE SEQUENCE</scope>
    <source>
        <strain evidence="6">KCTC 13126</strain>
    </source>
</reference>
<gene>
    <name evidence="6" type="ORF">JIN87_24690</name>
</gene>
<keyword evidence="7" id="KW-1185">Reference proteome</keyword>
<evidence type="ECO:0000256" key="1">
    <source>
        <dbReference type="ARBA" id="ARBA00005189"/>
    </source>
</evidence>
<dbReference type="InterPro" id="IPR025714">
    <property type="entry name" value="Methyltranfer_dom"/>
</dbReference>
<dbReference type="Pfam" id="PF13847">
    <property type="entry name" value="Methyltransf_31"/>
    <property type="match status" value="1"/>
</dbReference>
<dbReference type="PANTHER" id="PTHR44307">
    <property type="entry name" value="PHOSPHOETHANOLAMINE METHYLTRANSFERASE"/>
    <property type="match status" value="1"/>
</dbReference>
<proteinExistence type="predicted"/>
<dbReference type="Proteomes" id="UP000617628">
    <property type="component" value="Unassembled WGS sequence"/>
</dbReference>
<comment type="caution">
    <text evidence="6">The sequence shown here is derived from an EMBL/GenBank/DDBJ whole genome shotgun (WGS) entry which is preliminary data.</text>
</comment>
<dbReference type="CDD" id="cd02440">
    <property type="entry name" value="AdoMet_MTases"/>
    <property type="match status" value="1"/>
</dbReference>
<keyword evidence="2 6" id="KW-0489">Methyltransferase</keyword>
<dbReference type="Gene3D" id="3.40.50.150">
    <property type="entry name" value="Vaccinia Virus protein VP39"/>
    <property type="match status" value="1"/>
</dbReference>
<dbReference type="EMBL" id="JAENIL010000071">
    <property type="protein sequence ID" value="MBK1880106.1"/>
    <property type="molecule type" value="Genomic_DNA"/>
</dbReference>
<dbReference type="PROSITE" id="PS51257">
    <property type="entry name" value="PROKAR_LIPOPROTEIN"/>
    <property type="match status" value="1"/>
</dbReference>
<accession>A0A934S0K2</accession>
<feature type="domain" description="Methyltransferase" evidence="5">
    <location>
        <begin position="51"/>
        <end position="191"/>
    </location>
</feature>
<dbReference type="RefSeq" id="WP_200358702.1">
    <property type="nucleotide sequence ID" value="NZ_JAENIL010000071.1"/>
</dbReference>
<dbReference type="AlphaFoldDB" id="A0A934S0K2"/>
<comment type="pathway">
    <text evidence="1">Lipid metabolism.</text>
</comment>
<comment type="pathway">
    <text evidence="4">Phospholipid metabolism.</text>
</comment>
<evidence type="ECO:0000313" key="6">
    <source>
        <dbReference type="EMBL" id="MBK1880106.1"/>
    </source>
</evidence>
<evidence type="ECO:0000259" key="5">
    <source>
        <dbReference type="Pfam" id="PF13847"/>
    </source>
</evidence>
<dbReference type="GO" id="GO:0032259">
    <property type="term" value="P:methylation"/>
    <property type="evidence" value="ECO:0007669"/>
    <property type="project" value="UniProtKB-KW"/>
</dbReference>
<evidence type="ECO:0000313" key="7">
    <source>
        <dbReference type="Proteomes" id="UP000617628"/>
    </source>
</evidence>
<sequence length="264" mass="28034">MKSESSNSSCCGGVSCCSVYEHDWVEDFLGESFHPGGPELSGRSIESLQITPGTRVLDIACGRGSSAVKMAELGANVLATDASPKQLELAKSKLVGGESIQFQELRAEAVPEELGPFDGILCECAFSLVQDQEKASQAWFKVLAPGGRLSISDMIVNQPLPPSLAGEIGNLACLGNAQSVEQYTSILSKAGFQNIVYHDEGPALLETLSSMKRKLLVYGISRMAEITNDIGFSLAEMKNALNDAKSSVKSGALSYGRISAHKPE</sequence>
<evidence type="ECO:0000256" key="3">
    <source>
        <dbReference type="ARBA" id="ARBA00022679"/>
    </source>
</evidence>
<protein>
    <submittedName>
        <fullName evidence="6">Methyltransferase domain-containing protein</fullName>
    </submittedName>
</protein>
<dbReference type="InterPro" id="IPR029063">
    <property type="entry name" value="SAM-dependent_MTases_sf"/>
</dbReference>
<dbReference type="PANTHER" id="PTHR44307:SF2">
    <property type="entry name" value="PHOSPHOETHANOLAMINE METHYLTRANSFERASE ISOFORM X1"/>
    <property type="match status" value="1"/>
</dbReference>
<evidence type="ECO:0000256" key="4">
    <source>
        <dbReference type="ARBA" id="ARBA00025707"/>
    </source>
</evidence>